<gene>
    <name evidence="13" type="ORF">EHQ64_04810</name>
</gene>
<reference evidence="13" key="1">
    <citation type="journal article" date="2019" name="PLoS Negl. Trop. Dis.">
        <title>Revisiting the worldwide diversity of Leptospira species in the environment.</title>
        <authorList>
            <person name="Vincent A.T."/>
            <person name="Schiettekatte O."/>
            <person name="Bourhy P."/>
            <person name="Veyrier F.J."/>
            <person name="Picardeau M."/>
        </authorList>
    </citation>
    <scope>NUCLEOTIDE SEQUENCE [LARGE SCALE GENOMIC DNA]</scope>
    <source>
        <strain evidence="13">201702455</strain>
    </source>
</reference>
<dbReference type="SUPFAM" id="SSF55785">
    <property type="entry name" value="PYP-like sensor domain (PAS domain)"/>
    <property type="match status" value="1"/>
</dbReference>
<feature type="domain" description="PAS" evidence="12">
    <location>
        <begin position="338"/>
        <end position="384"/>
    </location>
</feature>
<evidence type="ECO:0000313" key="13">
    <source>
        <dbReference type="EMBL" id="TGL63285.1"/>
    </source>
</evidence>
<keyword evidence="5" id="KW-0547">Nucleotide-binding</keyword>
<keyword evidence="9" id="KW-0175">Coiled coil</keyword>
<keyword evidence="3" id="KW-0597">Phosphoprotein</keyword>
<dbReference type="AlphaFoldDB" id="A0A4R9KBP2"/>
<keyword evidence="10" id="KW-0472">Membrane</keyword>
<evidence type="ECO:0000256" key="7">
    <source>
        <dbReference type="ARBA" id="ARBA00022840"/>
    </source>
</evidence>
<keyword evidence="4" id="KW-0808">Transferase</keyword>
<dbReference type="GO" id="GO:0005524">
    <property type="term" value="F:ATP binding"/>
    <property type="evidence" value="ECO:0007669"/>
    <property type="project" value="UniProtKB-KW"/>
</dbReference>
<dbReference type="CDD" id="cd00130">
    <property type="entry name" value="PAS"/>
    <property type="match status" value="1"/>
</dbReference>
<evidence type="ECO:0000256" key="8">
    <source>
        <dbReference type="ARBA" id="ARBA00023012"/>
    </source>
</evidence>
<dbReference type="Gene3D" id="3.30.565.10">
    <property type="entry name" value="Histidine kinase-like ATPase, C-terminal domain"/>
    <property type="match status" value="1"/>
</dbReference>
<evidence type="ECO:0000256" key="6">
    <source>
        <dbReference type="ARBA" id="ARBA00022777"/>
    </source>
</evidence>
<dbReference type="SUPFAM" id="SSF55874">
    <property type="entry name" value="ATPase domain of HSP90 chaperone/DNA topoisomerase II/histidine kinase"/>
    <property type="match status" value="1"/>
</dbReference>
<dbReference type="Pfam" id="PF00512">
    <property type="entry name" value="HisKA"/>
    <property type="match status" value="1"/>
</dbReference>
<keyword evidence="10" id="KW-1133">Transmembrane helix</keyword>
<name>A0A4R9KBP2_9LEPT</name>
<dbReference type="Proteomes" id="UP000297762">
    <property type="component" value="Unassembled WGS sequence"/>
</dbReference>
<keyword evidence="14" id="KW-1185">Reference proteome</keyword>
<dbReference type="InterPro" id="IPR003661">
    <property type="entry name" value="HisK_dim/P_dom"/>
</dbReference>
<proteinExistence type="predicted"/>
<protein>
    <recommendedName>
        <fullName evidence="2">histidine kinase</fullName>
        <ecNumber evidence="2">2.7.13.3</ecNumber>
    </recommendedName>
</protein>
<evidence type="ECO:0000313" key="14">
    <source>
        <dbReference type="Proteomes" id="UP000297762"/>
    </source>
</evidence>
<comment type="catalytic activity">
    <reaction evidence="1">
        <text>ATP + protein L-histidine = ADP + protein N-phospho-L-histidine.</text>
        <dbReference type="EC" id="2.7.13.3"/>
    </reaction>
</comment>
<dbReference type="PANTHER" id="PTHR43065:SF10">
    <property type="entry name" value="PEROXIDE STRESS-ACTIVATED HISTIDINE KINASE MAK3"/>
    <property type="match status" value="1"/>
</dbReference>
<dbReference type="EC" id="2.7.13.3" evidence="2"/>
<feature type="transmembrane region" description="Helical" evidence="10">
    <location>
        <begin position="164"/>
        <end position="185"/>
    </location>
</feature>
<evidence type="ECO:0000256" key="10">
    <source>
        <dbReference type="SAM" id="Phobius"/>
    </source>
</evidence>
<dbReference type="PROSITE" id="PS50109">
    <property type="entry name" value="HIS_KIN"/>
    <property type="match status" value="1"/>
</dbReference>
<keyword evidence="8" id="KW-0902">Two-component regulatory system</keyword>
<dbReference type="Gene3D" id="1.10.287.130">
    <property type="match status" value="1"/>
</dbReference>
<dbReference type="InterPro" id="IPR000014">
    <property type="entry name" value="PAS"/>
</dbReference>
<dbReference type="RefSeq" id="WP_135648374.1">
    <property type="nucleotide sequence ID" value="NZ_RQGF01000012.1"/>
</dbReference>
<evidence type="ECO:0000259" key="11">
    <source>
        <dbReference type="PROSITE" id="PS50109"/>
    </source>
</evidence>
<dbReference type="PROSITE" id="PS50112">
    <property type="entry name" value="PAS"/>
    <property type="match status" value="1"/>
</dbReference>
<accession>A0A4R9KBP2</accession>
<dbReference type="Pfam" id="PF02518">
    <property type="entry name" value="HATPase_c"/>
    <property type="match status" value="1"/>
</dbReference>
<feature type="transmembrane region" description="Helical" evidence="10">
    <location>
        <begin position="26"/>
        <end position="44"/>
    </location>
</feature>
<feature type="transmembrane region" description="Helical" evidence="10">
    <location>
        <begin position="80"/>
        <end position="98"/>
    </location>
</feature>
<dbReference type="CDD" id="cd00082">
    <property type="entry name" value="HisKA"/>
    <property type="match status" value="1"/>
</dbReference>
<keyword evidence="10" id="KW-0812">Transmembrane</keyword>
<dbReference type="InterPro" id="IPR035965">
    <property type="entry name" value="PAS-like_dom_sf"/>
</dbReference>
<dbReference type="OrthoDB" id="9784397at2"/>
<dbReference type="InterPro" id="IPR003594">
    <property type="entry name" value="HATPase_dom"/>
</dbReference>
<organism evidence="13 14">
    <name type="scientific">Leptospira sarikeiensis</name>
    <dbReference type="NCBI Taxonomy" id="2484943"/>
    <lineage>
        <taxon>Bacteria</taxon>
        <taxon>Pseudomonadati</taxon>
        <taxon>Spirochaetota</taxon>
        <taxon>Spirochaetia</taxon>
        <taxon>Leptospirales</taxon>
        <taxon>Leptospiraceae</taxon>
        <taxon>Leptospira</taxon>
    </lineage>
</organism>
<evidence type="ECO:0000256" key="5">
    <source>
        <dbReference type="ARBA" id="ARBA00022741"/>
    </source>
</evidence>
<keyword evidence="7" id="KW-0067">ATP-binding</keyword>
<feature type="domain" description="Histidine kinase" evidence="11">
    <location>
        <begin position="625"/>
        <end position="792"/>
    </location>
</feature>
<evidence type="ECO:0000256" key="9">
    <source>
        <dbReference type="SAM" id="Coils"/>
    </source>
</evidence>
<comment type="caution">
    <text evidence="13">The sequence shown here is derived from an EMBL/GenBank/DDBJ whole genome shotgun (WGS) entry which is preliminary data.</text>
</comment>
<dbReference type="SMART" id="SM00387">
    <property type="entry name" value="HATPase_c"/>
    <property type="match status" value="1"/>
</dbReference>
<dbReference type="Pfam" id="PF13426">
    <property type="entry name" value="PAS_9"/>
    <property type="match status" value="1"/>
</dbReference>
<dbReference type="InterPro" id="IPR036890">
    <property type="entry name" value="HATPase_C_sf"/>
</dbReference>
<dbReference type="NCBIfam" id="TIGR00229">
    <property type="entry name" value="sensory_box"/>
    <property type="match status" value="1"/>
</dbReference>
<dbReference type="Gene3D" id="3.30.450.20">
    <property type="entry name" value="PAS domain"/>
    <property type="match status" value="1"/>
</dbReference>
<evidence type="ECO:0000256" key="2">
    <source>
        <dbReference type="ARBA" id="ARBA00012438"/>
    </source>
</evidence>
<dbReference type="InterPro" id="IPR004358">
    <property type="entry name" value="Sig_transdc_His_kin-like_C"/>
</dbReference>
<evidence type="ECO:0000256" key="4">
    <source>
        <dbReference type="ARBA" id="ARBA00022679"/>
    </source>
</evidence>
<dbReference type="SMART" id="SM00091">
    <property type="entry name" value="PAS"/>
    <property type="match status" value="1"/>
</dbReference>
<evidence type="ECO:0000256" key="1">
    <source>
        <dbReference type="ARBA" id="ARBA00000085"/>
    </source>
</evidence>
<keyword evidence="6" id="KW-0418">Kinase</keyword>
<dbReference type="SUPFAM" id="SSF47384">
    <property type="entry name" value="Homodimeric domain of signal transducing histidine kinase"/>
    <property type="match status" value="1"/>
</dbReference>
<dbReference type="InterPro" id="IPR005467">
    <property type="entry name" value="His_kinase_dom"/>
</dbReference>
<dbReference type="GO" id="GO:0000155">
    <property type="term" value="F:phosphorelay sensor kinase activity"/>
    <property type="evidence" value="ECO:0007669"/>
    <property type="project" value="InterPro"/>
</dbReference>
<sequence length="792" mass="88572">MILRRIKRFFAPPLSADPEKDVSIKLLYGLMYITFGVAVIYRIIHPIISEKPKNAYYSFYIIPSAVILCHLLAKSGRIKLGANILIFLQWLAICVVSMREGGVHATAFSQFMVIIVLASLVLGERGALVYTILSFISGLVSIFLKSKGYIPSPVHPSGEWSAFIANSVGFFMAWILMKFGLSGLFKIREELSRAQIDAKLGGLIMNMESQEVTLSKEYRIMLGDTKAKESLTLPMSRFIEKYVEGEDKMKVPAVLSEGLKNFDDPSYYVEFIFKAKGDDGKTRYILAKGKYKDPIIGYGTGQDITEKHIAGEEIKASQELFSKVFKLSPYATSISNFEDGRYVDVNDGFIELLGYSREELIGKTSVELGIWLNADERERFKDKIIKDGFLHNEEVIFKTKDGRLLQVEFSTRFAIIDGEARMINMVKDVSSKKEAQELRVLNNEISAQNELIAKQKAELESTLEYLQKTQNQLILSEKMASLGQLVAGIAHEINNPIGVIRAANESVKSHFDRVLDRMQEAASVLESLTSEAKKEFYSLLTKGRSYQEIIPPKEVRAKTKILETKLKTLGMFESRNLAEGLVEAGLEDAVEDFPLLFRGEKVSQVLQYALDEILASRSSKLVDMSVDRTSKIVYALKNFSHFSNGGPKASVNLKESIDTVLTIYQNQLKSGIEIIKEYEEIPSVPGYSDDLLHVWTNLIYNAAQAMSFKGVLKIKVCNKDKNSIQVRISDNGPGIPESIQERIFEPFFTTKAPGEGSGLGLDIVKRIVENHGGLVGFETSPEGTSFLITLPK</sequence>
<feature type="transmembrane region" description="Helical" evidence="10">
    <location>
        <begin position="56"/>
        <end position="73"/>
    </location>
</feature>
<dbReference type="EMBL" id="RQGF01000012">
    <property type="protein sequence ID" value="TGL63285.1"/>
    <property type="molecule type" value="Genomic_DNA"/>
</dbReference>
<feature type="transmembrane region" description="Helical" evidence="10">
    <location>
        <begin position="127"/>
        <end position="144"/>
    </location>
</feature>
<dbReference type="InterPro" id="IPR036097">
    <property type="entry name" value="HisK_dim/P_sf"/>
</dbReference>
<feature type="coiled-coil region" evidence="9">
    <location>
        <begin position="438"/>
        <end position="472"/>
    </location>
</feature>
<dbReference type="PRINTS" id="PR00344">
    <property type="entry name" value="BCTRLSENSOR"/>
</dbReference>
<evidence type="ECO:0000256" key="3">
    <source>
        <dbReference type="ARBA" id="ARBA00022553"/>
    </source>
</evidence>
<dbReference type="PANTHER" id="PTHR43065">
    <property type="entry name" value="SENSOR HISTIDINE KINASE"/>
    <property type="match status" value="1"/>
</dbReference>
<evidence type="ECO:0000259" key="12">
    <source>
        <dbReference type="PROSITE" id="PS50112"/>
    </source>
</evidence>